<comment type="similarity">
    <text evidence="4 12">Belongs to the DHPS family.</text>
</comment>
<dbReference type="EMBL" id="BALE01000010">
    <property type="protein sequence ID" value="GAN53518.1"/>
    <property type="molecule type" value="Genomic_DNA"/>
</dbReference>
<accession>A0A0D6MJR4</accession>
<feature type="domain" description="Pterin-binding" evidence="13">
    <location>
        <begin position="23"/>
        <end position="270"/>
    </location>
</feature>
<keyword evidence="15" id="KW-1185">Reference proteome</keyword>
<proteinExistence type="inferred from homology"/>
<dbReference type="PANTHER" id="PTHR20941">
    <property type="entry name" value="FOLATE SYNTHESIS PROTEINS"/>
    <property type="match status" value="1"/>
</dbReference>
<dbReference type="InterPro" id="IPR011005">
    <property type="entry name" value="Dihydropteroate_synth-like_sf"/>
</dbReference>
<evidence type="ECO:0000256" key="4">
    <source>
        <dbReference type="ARBA" id="ARBA00009503"/>
    </source>
</evidence>
<dbReference type="STRING" id="1231623.Tasa_010_065"/>
<dbReference type="FunFam" id="3.20.20.20:FF:000006">
    <property type="entry name" value="Dihydropteroate synthase"/>
    <property type="match status" value="1"/>
</dbReference>
<dbReference type="Pfam" id="PF00809">
    <property type="entry name" value="Pterin_bind"/>
    <property type="match status" value="1"/>
</dbReference>
<evidence type="ECO:0000256" key="7">
    <source>
        <dbReference type="ARBA" id="ARBA00022679"/>
    </source>
</evidence>
<dbReference type="CDD" id="cd00739">
    <property type="entry name" value="DHPS"/>
    <property type="match status" value="1"/>
</dbReference>
<evidence type="ECO:0000256" key="12">
    <source>
        <dbReference type="RuleBase" id="RU361205"/>
    </source>
</evidence>
<evidence type="ECO:0000259" key="13">
    <source>
        <dbReference type="PROSITE" id="PS50972"/>
    </source>
</evidence>
<keyword evidence="9 12" id="KW-0460">Magnesium</keyword>
<reference evidence="14 15" key="1">
    <citation type="submission" date="2012-10" db="EMBL/GenBank/DDBJ databases">
        <title>Genome sequencing of Tanticharoenia sakaeratensis NBRC 103193.</title>
        <authorList>
            <person name="Azuma Y."/>
            <person name="Hadano H."/>
            <person name="Hirakawa H."/>
            <person name="Matsushita K."/>
        </authorList>
    </citation>
    <scope>NUCLEOTIDE SEQUENCE [LARGE SCALE GENOMIC DNA]</scope>
    <source>
        <strain evidence="14 15">NBRC 103193</strain>
    </source>
</reference>
<dbReference type="InterPro" id="IPR006390">
    <property type="entry name" value="DHP_synth_dom"/>
</dbReference>
<dbReference type="AlphaFoldDB" id="A0A0D6MJR4"/>
<dbReference type="Proteomes" id="UP000032679">
    <property type="component" value="Unassembled WGS sequence"/>
</dbReference>
<dbReference type="PROSITE" id="PS00792">
    <property type="entry name" value="DHPS_1"/>
    <property type="match status" value="1"/>
</dbReference>
<organism evidence="14 15">
    <name type="scientific">Tanticharoenia sakaeratensis NBRC 103193</name>
    <dbReference type="NCBI Taxonomy" id="1231623"/>
    <lineage>
        <taxon>Bacteria</taxon>
        <taxon>Pseudomonadati</taxon>
        <taxon>Pseudomonadota</taxon>
        <taxon>Alphaproteobacteria</taxon>
        <taxon>Acetobacterales</taxon>
        <taxon>Acetobacteraceae</taxon>
        <taxon>Tanticharoenia</taxon>
    </lineage>
</organism>
<comment type="catalytic activity">
    <reaction evidence="1">
        <text>(7,8-dihydropterin-6-yl)methyl diphosphate + 4-aminobenzoate = 7,8-dihydropteroate + diphosphate</text>
        <dbReference type="Rhea" id="RHEA:19949"/>
        <dbReference type="ChEBI" id="CHEBI:17836"/>
        <dbReference type="ChEBI" id="CHEBI:17839"/>
        <dbReference type="ChEBI" id="CHEBI:33019"/>
        <dbReference type="ChEBI" id="CHEBI:72950"/>
        <dbReference type="EC" id="2.5.1.15"/>
    </reaction>
</comment>
<dbReference type="PANTHER" id="PTHR20941:SF1">
    <property type="entry name" value="FOLIC ACID SYNTHESIS PROTEIN FOL1"/>
    <property type="match status" value="1"/>
</dbReference>
<evidence type="ECO:0000256" key="6">
    <source>
        <dbReference type="ARBA" id="ARBA00016919"/>
    </source>
</evidence>
<evidence type="ECO:0000256" key="5">
    <source>
        <dbReference type="ARBA" id="ARBA00012458"/>
    </source>
</evidence>
<evidence type="ECO:0000313" key="15">
    <source>
        <dbReference type="Proteomes" id="UP000032679"/>
    </source>
</evidence>
<dbReference type="GO" id="GO:0046872">
    <property type="term" value="F:metal ion binding"/>
    <property type="evidence" value="ECO:0007669"/>
    <property type="project" value="UniProtKB-KW"/>
</dbReference>
<dbReference type="InterPro" id="IPR000489">
    <property type="entry name" value="Pterin-binding_dom"/>
</dbReference>
<evidence type="ECO:0000256" key="2">
    <source>
        <dbReference type="ARBA" id="ARBA00001946"/>
    </source>
</evidence>
<dbReference type="PROSITE" id="PS50972">
    <property type="entry name" value="PTERIN_BINDING"/>
    <property type="match status" value="1"/>
</dbReference>
<comment type="cofactor">
    <cofactor evidence="2 12">
        <name>Mg(2+)</name>
        <dbReference type="ChEBI" id="CHEBI:18420"/>
    </cofactor>
</comment>
<comment type="caution">
    <text evidence="14">The sequence shown here is derived from an EMBL/GenBank/DDBJ whole genome shotgun (WGS) entry which is preliminary data.</text>
</comment>
<dbReference type="GO" id="GO:0046654">
    <property type="term" value="P:tetrahydrofolate biosynthetic process"/>
    <property type="evidence" value="ECO:0007669"/>
    <property type="project" value="UniProtKB-UniPathway"/>
</dbReference>
<dbReference type="Gene3D" id="3.20.20.20">
    <property type="entry name" value="Dihydropteroate synthase-like"/>
    <property type="match status" value="1"/>
</dbReference>
<keyword evidence="7 12" id="KW-0808">Transferase</keyword>
<dbReference type="SUPFAM" id="SSF51717">
    <property type="entry name" value="Dihydropteroate synthetase-like"/>
    <property type="match status" value="1"/>
</dbReference>
<evidence type="ECO:0000256" key="10">
    <source>
        <dbReference type="ARBA" id="ARBA00022909"/>
    </source>
</evidence>
<name>A0A0D6MJR4_9PROT</name>
<protein>
    <recommendedName>
        <fullName evidence="6 12">Dihydropteroate synthase</fullName>
        <shortName evidence="12">DHPS</shortName>
        <ecNumber evidence="5 12">2.5.1.15</ecNumber>
    </recommendedName>
    <alternativeName>
        <fullName evidence="11 12">Dihydropteroate pyrophosphorylase</fullName>
    </alternativeName>
</protein>
<evidence type="ECO:0000256" key="8">
    <source>
        <dbReference type="ARBA" id="ARBA00022723"/>
    </source>
</evidence>
<dbReference type="GO" id="GO:0046656">
    <property type="term" value="P:folic acid biosynthetic process"/>
    <property type="evidence" value="ECO:0007669"/>
    <property type="project" value="UniProtKB-KW"/>
</dbReference>
<dbReference type="NCBIfam" id="TIGR01496">
    <property type="entry name" value="DHPS"/>
    <property type="match status" value="1"/>
</dbReference>
<evidence type="ECO:0000256" key="9">
    <source>
        <dbReference type="ARBA" id="ARBA00022842"/>
    </source>
</evidence>
<dbReference type="GO" id="GO:0004156">
    <property type="term" value="F:dihydropteroate synthase activity"/>
    <property type="evidence" value="ECO:0007669"/>
    <property type="project" value="UniProtKB-EC"/>
</dbReference>
<comment type="function">
    <text evidence="12">Catalyzes the condensation of para-aminobenzoate (pABA) with 6-hydroxymethyl-7,8-dihydropterin diphosphate (DHPt-PP) to form 7,8-dihydropteroate (H2Pte), the immediate precursor of folate derivatives.</text>
</comment>
<dbReference type="InterPro" id="IPR045031">
    <property type="entry name" value="DHP_synth-like"/>
</dbReference>
<dbReference type="OrthoDB" id="9811744at2"/>
<keyword evidence="8 12" id="KW-0479">Metal-binding</keyword>
<evidence type="ECO:0000256" key="1">
    <source>
        <dbReference type="ARBA" id="ARBA00000012"/>
    </source>
</evidence>
<dbReference type="GO" id="GO:0005829">
    <property type="term" value="C:cytosol"/>
    <property type="evidence" value="ECO:0007669"/>
    <property type="project" value="TreeGrafter"/>
</dbReference>
<evidence type="ECO:0000313" key="14">
    <source>
        <dbReference type="EMBL" id="GAN53518.1"/>
    </source>
</evidence>
<keyword evidence="10 12" id="KW-0289">Folate biosynthesis</keyword>
<sequence>MPATTPMTRPDLARRIAGASAMPMIMGILNVTPDSFSDGGRFDDVSRALDHAREMAADGCDLLDLGGESTRPGATPVSAEEEAARVLPVLRALVAALDVPVSVDTSKASVARAALEAGAAIINDIWGLQGDPDMAAVVAAGNAWVVVMHNRHDIDPACDIVADMRRFFDRTLEIADRAGIARDRIILDPGIGFGKTPTQNLRCIARLDDLSDYGLPILLGVSRKSFIGHVLGRDVGARLCGTLAAGLAGVGRGASILRVHDVAAHVDAVRMTAAIAESAS</sequence>
<dbReference type="EC" id="2.5.1.15" evidence="5 12"/>
<evidence type="ECO:0000256" key="11">
    <source>
        <dbReference type="ARBA" id="ARBA00030193"/>
    </source>
</evidence>
<evidence type="ECO:0000256" key="3">
    <source>
        <dbReference type="ARBA" id="ARBA00004763"/>
    </source>
</evidence>
<gene>
    <name evidence="14" type="ORF">Tasa_010_065</name>
</gene>
<comment type="pathway">
    <text evidence="3 12">Cofactor biosynthesis; tetrahydrofolate biosynthesis; 7,8-dihydrofolate from 2-amino-4-hydroxy-6-hydroxymethyl-7,8-dihydropteridine diphosphate and 4-aminobenzoate: step 1/2.</text>
</comment>
<dbReference type="UniPathway" id="UPA00077">
    <property type="reaction ID" value="UER00156"/>
</dbReference>